<feature type="compositionally biased region" description="Low complexity" evidence="3">
    <location>
        <begin position="1761"/>
        <end position="1775"/>
    </location>
</feature>
<dbReference type="Pfam" id="PF01535">
    <property type="entry name" value="PPR"/>
    <property type="match status" value="4"/>
</dbReference>
<dbReference type="Proteomes" id="UP000186817">
    <property type="component" value="Unassembled WGS sequence"/>
</dbReference>
<name>A0A1Q9CRN0_SYMMI</name>
<organism evidence="4 5">
    <name type="scientific">Symbiodinium microadriaticum</name>
    <name type="common">Dinoflagellate</name>
    <name type="synonym">Zooxanthella microadriatica</name>
    <dbReference type="NCBI Taxonomy" id="2951"/>
    <lineage>
        <taxon>Eukaryota</taxon>
        <taxon>Sar</taxon>
        <taxon>Alveolata</taxon>
        <taxon>Dinophyceae</taxon>
        <taxon>Suessiales</taxon>
        <taxon>Symbiodiniaceae</taxon>
        <taxon>Symbiodinium</taxon>
    </lineage>
</organism>
<comment type="caution">
    <text evidence="4">The sequence shown here is derived from an EMBL/GenBank/DDBJ whole genome shotgun (WGS) entry which is preliminary data.</text>
</comment>
<dbReference type="Gene3D" id="1.25.40.10">
    <property type="entry name" value="Tetratricopeptide repeat domain"/>
    <property type="match status" value="9"/>
</dbReference>
<evidence type="ECO:0000256" key="2">
    <source>
        <dbReference type="PROSITE-ProRule" id="PRU00708"/>
    </source>
</evidence>
<dbReference type="InterPro" id="IPR011990">
    <property type="entry name" value="TPR-like_helical_dom_sf"/>
</dbReference>
<feature type="repeat" description="PPR" evidence="2">
    <location>
        <begin position="1167"/>
        <end position="1201"/>
    </location>
</feature>
<feature type="region of interest" description="Disordered" evidence="3">
    <location>
        <begin position="1749"/>
        <end position="1787"/>
    </location>
</feature>
<dbReference type="EMBL" id="LSRX01000968">
    <property type="protein sequence ID" value="OLP85579.1"/>
    <property type="molecule type" value="Genomic_DNA"/>
</dbReference>
<feature type="repeat" description="PPR" evidence="2">
    <location>
        <begin position="918"/>
        <end position="952"/>
    </location>
</feature>
<evidence type="ECO:0000256" key="3">
    <source>
        <dbReference type="SAM" id="MobiDB-lite"/>
    </source>
</evidence>
<dbReference type="PANTHER" id="PTHR47447">
    <property type="entry name" value="OS03G0856100 PROTEIN"/>
    <property type="match status" value="1"/>
</dbReference>
<sequence>MDADVYLSHAAQMEAQMLRSCTSTVKSLGRAVQWQRALAKLADLRRQEVLPDQVLCSSVITACGNAGEWSWALSLFDTLLQGLKGQVDVVTCTSVIRAFGQRQRWQEAVLLLEECHGRRVEVNCIAYNAVISSLKDRRHWRRAAQLLLELPEQSLKADLVSYNAALSTFDAVEAWPQAQRLLNFMQQKRQVDLISYSTTLSMLATAEEWRPALLLFYVSMQDVKPDVIALNSMISACGGGGEWQKAIMLLAEPGLRTNLVTYNTVTSASSRGFAWKQTEQLLCKLSQKALKADLLTYNPVLDAQVTGNWRHVSRLLNFLKDNTLEVDAVTHTAAIRAGEMGLWTHALQTWQNLVACGLEVDLVSCSATISACEKHAHWHRAQHMLQKLGGVQADVIVFNGTIGACAKRGAWQRAYLVLGHLKTEDIRATVASYSSTITACEKSRMWQIGCWLLEQLIVEHIPNEIAFNATISACEKAGKWQLALLLLRDLKQGSHAASATTIIGYNAALSACAQRGAWAPALGLLLEVATQRLESSITTYNAGIGACQRAACWRVGHELLQNLPGLEADLITMALADQDLDARFTGAMQRARVTERLQSPHTDQKAYSTAITKFAKRSDWQGAMSVLAELASAKSVPNVFTCTAAINACGRSGHWQNALHLLLEFRASSGQANVVTYGSAIKACANGKEWYHSLLLLRDLEDEGLETNVILFGSAISACERAGEWRHALDLLSELRHTAAESNVILYNATLSSLKHTGEWEHALLLLAALDLSTTRADVVTYGSAVATCELRGNWREAQAVLESSDHIPPDKMTCNAILRACVHGQDWGRVLQCVRDLERNMAAQTVDYSMAISVCERCEQWEQALLLLQDILGLGTCRDEAAVASISAAISACARSGQWEWAIHLLEEAESVRIQADIITWNSAVSACEKGGEMWQAHRLLHEATEKELQINAITYNAAITSCWDRWQEAQVLVSEMQDLSILPNTITYNAVIAAHEKGGQWQRAQLWLQTMKVARVQTDIISYNSVISSCVGPGLWQEALRLLRELEQRELQASIVTYSSAIAVCEKSGNWQMALTLLETLQRRRVQANVVAYNAAIASCRSSGSGGQWQQAESLWQDLRTRGVLADVITFNAAMSTFEKGGKWMHGLRWLCLLQPSWEGRSNADVISYSSSISACAKHGMWQQAQQLLVDVHEQQMQGNTITFSVLVTAVGEDGQWQQTVLLLRELEGQGLEATSNIFASAIVTFDQHGRNGKTRGIAFQMSFARVVETSLVKTASIHQVPRGIYSDNFKPIDGVQHLSMSPSGACAFKRFVAPQVGFVARCSKDDVFFHLEDGRLQLCVNGCFAKTVSILRFHYGGAEVLDQDGWEAKVPPALFPSLATKLRRLAAAAQVPVFAIQGTAATRMVAAAVLRFPAGSGDFVVTMESELEHLSLWPSGSAGLFLGEAFAKCAPEALGLLAAAASWAVGRAAVSVAVLEGCLEGHALATVLPHAAAAPAVLLPGAGAREGLSLALVLASLLARGCTDVALIEVEEGSSIQVAQQLEAVQTSGPIPVTGWVVDLLSEDVVVGTAPLKGVANIAKGKSGSVEVCFIRVRNSAVSLELPEGWTGLKAGLIPSLHTCQTAWKQAKENELASSEAEPSTTRRTGVPSRKGLSRDMANLRGLFTTGMDEGDDTEDDDEDVPGPRARSSYLPPGGSKPLAAQSKKATVEEDKDDFDVKKMITAGLSSGQSPSEMMPIMLMAMLMDKDSKKKKKKDRASGSQDDLGLLGGSDSDSSDGEGLKGRGMKAVTTLNRLHRQVQDHPRRICELFEKEAREELGVVPGQSWTLKDYVKRQQWGKFKGIFRCAIMDVAAYEYIRSGQHESAAAQLIQNLKAKMQSVLQGGDWASAWLLTGLQDPLARREFAGSREEMAIVSGYVDALHKLQKRVREAKGQGSSGHEEDEDGHGAPAGAGSKKCPRISLFPSVLPYPETIRSGCDDAGGCAVRTWWSKRFVNALVCWGNFVTMGCPKVGDNYEPQGGYRCLQEIREVADELLGEVIEFASEELLSGAFGCEGKRGAIEKLLSQVHCTVGACYGGLPDFGVLEAGCPTLPVLASRIAVPEVAGRVDPCLWLEPDRAEVVRNLAALRKPEHQWEDIVRAFHQVPENEEANVAERLLETGMAELIPEAELPTDSQGKLLTGGLFCVPKNEGEDRLIFDRRPENATMHRLHWASLPSGACFTKLLLQRDEFLRASGDDLRNYYYMLRLPPGWIRYNSVGRRVDPKVVARWHGDPKVPCRLAFRVLGMGDKNGCDIAQATHEAILRRHGVLDPGSTLEFGKHVPEGELLEGVYLDDLLIAKRCKFGEEIPLDGSFVPPPVQVDDLDVKKVEAAVAAYVEADLSRAEHKSFRFCTEFKAWGAEIDGVQGKAGSPLSARRQVWVLIEKILARGWASQDVLRKVVGYLSYMFQYRRELYCLQHHLHKFIARMPAKKWVRLPGHVGDELRACALHLPFACWNMRRKLSETLYATDATPTSGGSVRATISSELAKALWKHTEVRSDPVRLDREDAFELTAEAPKEPSEFVSVVSQCLEWRVVRGYTTRQTSHINLQECRALRKQLIEIAADPVNHGRIQLCLNDSRVVVGAITKGRSSSYKLNGILRALLPHLLFGRLALGMLWVETEANLADHPSRFNPLPPPRPCPLWLQRLGVAAPKPQVGLEIAAGAAGLSQGLREHGCRMLHPIDVLKTFAGFRSWFARAIASKRFSWVWLSLPGGKPTIWARMLSLVELAIEAGVFVFLVHPRESPLWKLHKSAVTLNHDSMHSFCIDSFRIVTSAPWFNAVAQRCPGLDGSTIFERNDGATEAGLHSVVFCKKLADAISRWEAGSFASTDSAHC</sequence>
<gene>
    <name evidence="4" type="ORF">AK812_SmicGene33413</name>
</gene>
<accession>A0A1Q9CRN0</accession>
<feature type="repeat" description="PPR" evidence="2">
    <location>
        <begin position="88"/>
        <end position="122"/>
    </location>
</feature>
<dbReference type="PROSITE" id="PS51375">
    <property type="entry name" value="PPR"/>
    <property type="match status" value="5"/>
</dbReference>
<dbReference type="OrthoDB" id="185373at2759"/>
<keyword evidence="5" id="KW-1185">Reference proteome</keyword>
<evidence type="ECO:0000313" key="5">
    <source>
        <dbReference type="Proteomes" id="UP000186817"/>
    </source>
</evidence>
<reference evidence="4 5" key="1">
    <citation type="submission" date="2016-02" db="EMBL/GenBank/DDBJ databases">
        <title>Genome analysis of coral dinoflagellate symbionts highlights evolutionary adaptations to a symbiotic lifestyle.</title>
        <authorList>
            <person name="Aranda M."/>
            <person name="Li Y."/>
            <person name="Liew Y.J."/>
            <person name="Baumgarten S."/>
            <person name="Simakov O."/>
            <person name="Wilson M."/>
            <person name="Piel J."/>
            <person name="Ashoor H."/>
            <person name="Bougouffa S."/>
            <person name="Bajic V.B."/>
            <person name="Ryu T."/>
            <person name="Ravasi T."/>
            <person name="Bayer T."/>
            <person name="Micklem G."/>
            <person name="Kim H."/>
            <person name="Bhak J."/>
            <person name="Lajeunesse T.C."/>
            <person name="Voolstra C.R."/>
        </authorList>
    </citation>
    <scope>NUCLEOTIDE SEQUENCE [LARGE SCALE GENOMIC DNA]</scope>
    <source>
        <strain evidence="4 5">CCMP2467</strain>
    </source>
</reference>
<dbReference type="PANTHER" id="PTHR47447:SF17">
    <property type="entry name" value="OS12G0638900 PROTEIN"/>
    <property type="match status" value="1"/>
</dbReference>
<protein>
    <submittedName>
        <fullName evidence="4">Pentatricopeptide repeat-containing protein, chloroplastic</fullName>
    </submittedName>
</protein>
<feature type="region of interest" description="Disordered" evidence="3">
    <location>
        <begin position="1631"/>
        <end position="1715"/>
    </location>
</feature>
<feature type="region of interest" description="Disordered" evidence="3">
    <location>
        <begin position="1931"/>
        <end position="1958"/>
    </location>
</feature>
<feature type="repeat" description="PPR" evidence="2">
    <location>
        <begin position="1056"/>
        <end position="1090"/>
    </location>
</feature>
<keyword evidence="1" id="KW-0677">Repeat</keyword>
<proteinExistence type="predicted"/>
<evidence type="ECO:0000256" key="1">
    <source>
        <dbReference type="ARBA" id="ARBA00022737"/>
    </source>
</evidence>
<dbReference type="InterPro" id="IPR002885">
    <property type="entry name" value="PPR_rpt"/>
</dbReference>
<feature type="repeat" description="PPR" evidence="2">
    <location>
        <begin position="1021"/>
        <end position="1055"/>
    </location>
</feature>
<evidence type="ECO:0000313" key="4">
    <source>
        <dbReference type="EMBL" id="OLP85579.1"/>
    </source>
</evidence>
<feature type="compositionally biased region" description="Acidic residues" evidence="3">
    <location>
        <begin position="1672"/>
        <end position="1684"/>
    </location>
</feature>
<dbReference type="Pfam" id="PF13812">
    <property type="entry name" value="PPR_3"/>
    <property type="match status" value="4"/>
</dbReference>